<name>A0ACC0LTP3_RHOML</name>
<gene>
    <name evidence="1" type="ORF">RHMOL_Rhmol11G0155200</name>
</gene>
<evidence type="ECO:0000313" key="1">
    <source>
        <dbReference type="EMBL" id="KAI8531687.1"/>
    </source>
</evidence>
<reference evidence="1" key="1">
    <citation type="submission" date="2022-02" db="EMBL/GenBank/DDBJ databases">
        <title>Plant Genome Project.</title>
        <authorList>
            <person name="Zhang R.-G."/>
        </authorList>
    </citation>
    <scope>NUCLEOTIDE SEQUENCE</scope>
    <source>
        <strain evidence="1">AT1</strain>
    </source>
</reference>
<proteinExistence type="predicted"/>
<accession>A0ACC0LTP3</accession>
<organism evidence="1 2">
    <name type="scientific">Rhododendron molle</name>
    <name type="common">Chinese azalea</name>
    <name type="synonym">Azalea mollis</name>
    <dbReference type="NCBI Taxonomy" id="49168"/>
    <lineage>
        <taxon>Eukaryota</taxon>
        <taxon>Viridiplantae</taxon>
        <taxon>Streptophyta</taxon>
        <taxon>Embryophyta</taxon>
        <taxon>Tracheophyta</taxon>
        <taxon>Spermatophyta</taxon>
        <taxon>Magnoliopsida</taxon>
        <taxon>eudicotyledons</taxon>
        <taxon>Gunneridae</taxon>
        <taxon>Pentapetalae</taxon>
        <taxon>asterids</taxon>
        <taxon>Ericales</taxon>
        <taxon>Ericaceae</taxon>
        <taxon>Ericoideae</taxon>
        <taxon>Rhodoreae</taxon>
        <taxon>Rhododendron</taxon>
    </lineage>
</organism>
<evidence type="ECO:0000313" key="2">
    <source>
        <dbReference type="Proteomes" id="UP001062846"/>
    </source>
</evidence>
<dbReference type="EMBL" id="CM046398">
    <property type="protein sequence ID" value="KAI8531687.1"/>
    <property type="molecule type" value="Genomic_DNA"/>
</dbReference>
<protein>
    <submittedName>
        <fullName evidence="1">Uncharacterized protein</fullName>
    </submittedName>
</protein>
<keyword evidence="2" id="KW-1185">Reference proteome</keyword>
<dbReference type="Proteomes" id="UP001062846">
    <property type="component" value="Chromosome 11"/>
</dbReference>
<comment type="caution">
    <text evidence="1">The sequence shown here is derived from an EMBL/GenBank/DDBJ whole genome shotgun (WGS) entry which is preliminary data.</text>
</comment>
<sequence length="464" mass="51430">MWGKPFFLIVGVGGGAAATSTGIVEKSESSPEFGVSAQKSELSPEARFPKTRREGLVGFGDESGTVEQLRSFENVLFANGWVDEIALGQIVPHESVLVAPAINRLTGGGVYSVKSGYQLASCLTKDHGGSLPSSSYILPPTIWKLIWRLKVPPRVKHFLWRAITNALATKENLFSRKCARNPLCDYCGTEVESIEHILFRCEWTDEVWGNCGIIFTDCIRSIVSLKQWILSLHSAFGSSFSEKLGIIAQLCWAIWKQRNDRIFSNTRPDPFRLIRQALEVHGEFLAAAYSKANVPARTIEDRNDQTWQRPPNDRWKFNCDGAYNPSDKSAAFAVLVRNSDGAVVDINHGRIKVSSALAAEAWAVRIAVAMAVAWGKIEAIIESDCKVLVDLLQPDHANTNWTIQTIIDDIVSLSVNANYMFSWCNRKVNSCAHWIASNSRLGLLSFISPCNIPSELCSLIRLDL</sequence>